<sequence length="56" mass="6382">MADFVHQQVDHDRESTSYQTPSPQTEGTWGARMEGYEGTPTKTRKRKGPSIFARPE</sequence>
<reference evidence="2 3" key="1">
    <citation type="submission" date="2024-01" db="EMBL/GenBank/DDBJ databases">
        <title>Genome assemblies of Stephania.</title>
        <authorList>
            <person name="Yang L."/>
        </authorList>
    </citation>
    <scope>NUCLEOTIDE SEQUENCE [LARGE SCALE GENOMIC DNA]</scope>
    <source>
        <strain evidence="2">QJT</strain>
        <tissue evidence="2">Leaf</tissue>
    </source>
</reference>
<gene>
    <name evidence="2" type="ORF">Sjap_008282</name>
</gene>
<organism evidence="2 3">
    <name type="scientific">Stephania japonica</name>
    <dbReference type="NCBI Taxonomy" id="461633"/>
    <lineage>
        <taxon>Eukaryota</taxon>
        <taxon>Viridiplantae</taxon>
        <taxon>Streptophyta</taxon>
        <taxon>Embryophyta</taxon>
        <taxon>Tracheophyta</taxon>
        <taxon>Spermatophyta</taxon>
        <taxon>Magnoliopsida</taxon>
        <taxon>Ranunculales</taxon>
        <taxon>Menispermaceae</taxon>
        <taxon>Menispermoideae</taxon>
        <taxon>Cissampelideae</taxon>
        <taxon>Stephania</taxon>
    </lineage>
</organism>
<comment type="caution">
    <text evidence="2">The sequence shown here is derived from an EMBL/GenBank/DDBJ whole genome shotgun (WGS) entry which is preliminary data.</text>
</comment>
<dbReference type="EMBL" id="JBBNAE010000003">
    <property type="protein sequence ID" value="KAK9137688.1"/>
    <property type="molecule type" value="Genomic_DNA"/>
</dbReference>
<proteinExistence type="predicted"/>
<evidence type="ECO:0000313" key="3">
    <source>
        <dbReference type="Proteomes" id="UP001417504"/>
    </source>
</evidence>
<dbReference type="Proteomes" id="UP001417504">
    <property type="component" value="Unassembled WGS sequence"/>
</dbReference>
<dbReference type="AlphaFoldDB" id="A0AAP0JQS4"/>
<evidence type="ECO:0000256" key="1">
    <source>
        <dbReference type="SAM" id="MobiDB-lite"/>
    </source>
</evidence>
<feature type="compositionally biased region" description="Polar residues" evidence="1">
    <location>
        <begin position="16"/>
        <end position="27"/>
    </location>
</feature>
<protein>
    <submittedName>
        <fullName evidence="2">Uncharacterized protein</fullName>
    </submittedName>
</protein>
<feature type="region of interest" description="Disordered" evidence="1">
    <location>
        <begin position="1"/>
        <end position="56"/>
    </location>
</feature>
<accession>A0AAP0JQS4</accession>
<evidence type="ECO:0000313" key="2">
    <source>
        <dbReference type="EMBL" id="KAK9137688.1"/>
    </source>
</evidence>
<keyword evidence="3" id="KW-1185">Reference proteome</keyword>
<name>A0AAP0JQS4_9MAGN</name>